<sequence length="77" mass="8536">MSSSPSILDLLNSLLHDELFPSLNDSDTIPMAAVSVTREPMRGIEKEMRVRWVQKKEMREKGGRVGVVGCGGSVRYS</sequence>
<dbReference type="EMBL" id="SMOL01000402">
    <property type="protein sequence ID" value="KAB2616547.1"/>
    <property type="molecule type" value="Genomic_DNA"/>
</dbReference>
<evidence type="ECO:0000313" key="2">
    <source>
        <dbReference type="Proteomes" id="UP000327157"/>
    </source>
</evidence>
<reference evidence="1 2" key="1">
    <citation type="submission" date="2019-09" db="EMBL/GenBank/DDBJ databases">
        <authorList>
            <person name="Ou C."/>
        </authorList>
    </citation>
    <scope>NUCLEOTIDE SEQUENCE [LARGE SCALE GENOMIC DNA]</scope>
    <source>
        <strain evidence="1">S2</strain>
        <tissue evidence="1">Leaf</tissue>
    </source>
</reference>
<organism evidence="1 2">
    <name type="scientific">Pyrus ussuriensis x Pyrus communis</name>
    <dbReference type="NCBI Taxonomy" id="2448454"/>
    <lineage>
        <taxon>Eukaryota</taxon>
        <taxon>Viridiplantae</taxon>
        <taxon>Streptophyta</taxon>
        <taxon>Embryophyta</taxon>
        <taxon>Tracheophyta</taxon>
        <taxon>Spermatophyta</taxon>
        <taxon>Magnoliopsida</taxon>
        <taxon>eudicotyledons</taxon>
        <taxon>Gunneridae</taxon>
        <taxon>Pentapetalae</taxon>
        <taxon>rosids</taxon>
        <taxon>fabids</taxon>
        <taxon>Rosales</taxon>
        <taxon>Rosaceae</taxon>
        <taxon>Amygdaloideae</taxon>
        <taxon>Maleae</taxon>
        <taxon>Pyrus</taxon>
    </lineage>
</organism>
<comment type="caution">
    <text evidence="1">The sequence shown here is derived from an EMBL/GenBank/DDBJ whole genome shotgun (WGS) entry which is preliminary data.</text>
</comment>
<protein>
    <submittedName>
        <fullName evidence="1">Microtubule-associated protein 70-1-like</fullName>
    </submittedName>
</protein>
<proteinExistence type="predicted"/>
<gene>
    <name evidence="1" type="ORF">D8674_023135</name>
</gene>
<accession>A0A5N5GN43</accession>
<reference evidence="1 2" key="3">
    <citation type="submission" date="2019-11" db="EMBL/GenBank/DDBJ databases">
        <title>A de novo genome assembly of a pear dwarfing rootstock.</title>
        <authorList>
            <person name="Wang F."/>
            <person name="Wang J."/>
            <person name="Li S."/>
            <person name="Zhang Y."/>
            <person name="Fang M."/>
            <person name="Ma L."/>
            <person name="Zhao Y."/>
            <person name="Jiang S."/>
        </authorList>
    </citation>
    <scope>NUCLEOTIDE SEQUENCE [LARGE SCALE GENOMIC DNA]</scope>
    <source>
        <strain evidence="1">S2</strain>
        <tissue evidence="1">Leaf</tissue>
    </source>
</reference>
<dbReference type="AlphaFoldDB" id="A0A5N5GN43"/>
<reference evidence="2" key="2">
    <citation type="submission" date="2019-10" db="EMBL/GenBank/DDBJ databases">
        <title>A de novo genome assembly of a pear dwarfing rootstock.</title>
        <authorList>
            <person name="Wang F."/>
            <person name="Wang J."/>
            <person name="Li S."/>
            <person name="Zhang Y."/>
            <person name="Fang M."/>
            <person name="Ma L."/>
            <person name="Zhao Y."/>
            <person name="Jiang S."/>
        </authorList>
    </citation>
    <scope>NUCLEOTIDE SEQUENCE [LARGE SCALE GENOMIC DNA]</scope>
</reference>
<keyword evidence="2" id="KW-1185">Reference proteome</keyword>
<evidence type="ECO:0000313" key="1">
    <source>
        <dbReference type="EMBL" id="KAB2616547.1"/>
    </source>
</evidence>
<name>A0A5N5GN43_9ROSA</name>
<dbReference type="Proteomes" id="UP000327157">
    <property type="component" value="Chromosome 3"/>
</dbReference>